<feature type="transmembrane region" description="Helical" evidence="3">
    <location>
        <begin position="260"/>
        <end position="289"/>
    </location>
</feature>
<accession>A0AA41L8A4</accession>
<feature type="transmembrane region" description="Helical" evidence="3">
    <location>
        <begin position="228"/>
        <end position="248"/>
    </location>
</feature>
<gene>
    <name evidence="4" type="ORF">KVP70_13860</name>
    <name evidence="5" type="ORF">L1274_000661</name>
</gene>
<feature type="transmembrane region" description="Helical" evidence="3">
    <location>
        <begin position="26"/>
        <end position="45"/>
    </location>
</feature>
<reference evidence="5" key="2">
    <citation type="submission" date="2022-03" db="EMBL/GenBank/DDBJ databases">
        <title>Genome Encyclopedia of Bacteria and Archaea VI: Functional Genomics of Type Strains.</title>
        <authorList>
            <person name="Whitman W."/>
        </authorList>
    </citation>
    <scope>NUCLEOTIDE SEQUENCE</scope>
    <source>
        <strain evidence="5">HSC-15S17</strain>
    </source>
</reference>
<name>A0AA41L8A4_9BURK</name>
<protein>
    <submittedName>
        <fullName evidence="4">Urea transporter</fullName>
    </submittedName>
</protein>
<proteinExistence type="predicted"/>
<comment type="caution">
    <text evidence="4">The sequence shown here is derived from an EMBL/GenBank/DDBJ whole genome shotgun (WGS) entry which is preliminary data.</text>
</comment>
<dbReference type="RefSeq" id="WP_217942809.1">
    <property type="nucleotide sequence ID" value="NZ_JAHTGR010000006.1"/>
</dbReference>
<sequence length="302" mass="31937">MFYEWPGRNPAWRVGVPLAVRGQLSAIAQIYLQSSPIFGTVLLLCLYLTQPVLALGCLVGACVASAMAWALAFPDGDRRQGRYSFNAALSGAGLCAGYQFSSALVAWIVVLAVLTALLSRVAQRAGIPVLTSLFVAAMWLTDACAPLLGLRSAAQVAAIPACSLAPSSFLFCTLGQVSFVGPAALGVLVWAALARHSRQLALWMLYGAALAWCVASSAEWVLNWPVVSSQSTGMGINSALTALALATFERSRSQRLLGPALSILLCLALAATGLAYFTAPFVLATWLLLSARGRWRWKVSGE</sequence>
<keyword evidence="3" id="KW-0812">Transmembrane</keyword>
<evidence type="ECO:0000313" key="5">
    <source>
        <dbReference type="EMBL" id="MCP2006973.1"/>
    </source>
</evidence>
<feature type="transmembrane region" description="Helical" evidence="3">
    <location>
        <begin position="52"/>
        <end position="71"/>
    </location>
</feature>
<dbReference type="InterPro" id="IPR004937">
    <property type="entry name" value="Urea_transporter"/>
</dbReference>
<feature type="transmembrane region" description="Helical" evidence="3">
    <location>
        <begin position="91"/>
        <end position="118"/>
    </location>
</feature>
<evidence type="ECO:0000256" key="3">
    <source>
        <dbReference type="SAM" id="Phobius"/>
    </source>
</evidence>
<dbReference type="EMBL" id="JAHTGR010000006">
    <property type="protein sequence ID" value="MBV6322030.1"/>
    <property type="molecule type" value="Genomic_DNA"/>
</dbReference>
<keyword evidence="3" id="KW-1133">Transmembrane helix</keyword>
<dbReference type="EMBL" id="JALJZU010000001">
    <property type="protein sequence ID" value="MCP2006973.1"/>
    <property type="molecule type" value="Genomic_DNA"/>
</dbReference>
<keyword evidence="7" id="KW-1185">Reference proteome</keyword>
<keyword evidence="3" id="KW-0472">Membrane</keyword>
<dbReference type="AlphaFoldDB" id="A0AA41L8A4"/>
<evidence type="ECO:0000256" key="2">
    <source>
        <dbReference type="ARBA" id="ARBA00022475"/>
    </source>
</evidence>
<reference evidence="4" key="1">
    <citation type="submission" date="2021-07" db="EMBL/GenBank/DDBJ databases">
        <title>Characterization of violacein-producing bacteria and related species.</title>
        <authorList>
            <person name="Wilson H.S."/>
            <person name="De Leon M.E."/>
        </authorList>
    </citation>
    <scope>NUCLEOTIDE SEQUENCE</scope>
    <source>
        <strain evidence="4">HSC-15S17</strain>
    </source>
</reference>
<dbReference type="Proteomes" id="UP001155901">
    <property type="component" value="Unassembled WGS sequence"/>
</dbReference>
<dbReference type="Proteomes" id="UP001162889">
    <property type="component" value="Unassembled WGS sequence"/>
</dbReference>
<feature type="transmembrane region" description="Helical" evidence="3">
    <location>
        <begin position="125"/>
        <end position="148"/>
    </location>
</feature>
<dbReference type="GO" id="GO:0005886">
    <property type="term" value="C:plasma membrane"/>
    <property type="evidence" value="ECO:0007669"/>
    <property type="project" value="UniProtKB-SubCell"/>
</dbReference>
<dbReference type="PANTHER" id="PTHR10464">
    <property type="entry name" value="UREA TRANSPORTER"/>
    <property type="match status" value="1"/>
</dbReference>
<dbReference type="GO" id="GO:0015204">
    <property type="term" value="F:urea transmembrane transporter activity"/>
    <property type="evidence" value="ECO:0007669"/>
    <property type="project" value="InterPro"/>
</dbReference>
<evidence type="ECO:0000313" key="4">
    <source>
        <dbReference type="EMBL" id="MBV6322030.1"/>
    </source>
</evidence>
<evidence type="ECO:0000256" key="1">
    <source>
        <dbReference type="ARBA" id="ARBA00004651"/>
    </source>
</evidence>
<organism evidence="4 6">
    <name type="scientific">Duganella violaceipulchra</name>
    <dbReference type="NCBI Taxonomy" id="2849652"/>
    <lineage>
        <taxon>Bacteria</taxon>
        <taxon>Pseudomonadati</taxon>
        <taxon>Pseudomonadota</taxon>
        <taxon>Betaproteobacteria</taxon>
        <taxon>Burkholderiales</taxon>
        <taxon>Oxalobacteraceae</taxon>
        <taxon>Telluria group</taxon>
        <taxon>Duganella</taxon>
    </lineage>
</organism>
<evidence type="ECO:0000313" key="7">
    <source>
        <dbReference type="Proteomes" id="UP001162889"/>
    </source>
</evidence>
<feature type="transmembrane region" description="Helical" evidence="3">
    <location>
        <begin position="200"/>
        <end position="222"/>
    </location>
</feature>
<feature type="transmembrane region" description="Helical" evidence="3">
    <location>
        <begin position="168"/>
        <end position="193"/>
    </location>
</feature>
<dbReference type="Pfam" id="PF03253">
    <property type="entry name" value="UT"/>
    <property type="match status" value="1"/>
</dbReference>
<dbReference type="PANTHER" id="PTHR10464:SF4">
    <property type="entry name" value="UREA TRANSPORTER"/>
    <property type="match status" value="1"/>
</dbReference>
<comment type="subcellular location">
    <subcellularLocation>
        <location evidence="1">Cell membrane</location>
        <topology evidence="1">Multi-pass membrane protein</topology>
    </subcellularLocation>
</comment>
<keyword evidence="2" id="KW-1003">Cell membrane</keyword>
<evidence type="ECO:0000313" key="6">
    <source>
        <dbReference type="Proteomes" id="UP001155901"/>
    </source>
</evidence>